<dbReference type="InterPro" id="IPR023214">
    <property type="entry name" value="HAD_sf"/>
</dbReference>
<proteinExistence type="predicted"/>
<accession>A0ABW3W3Z9</accession>
<name>A0ABW3W3Z9_9ACTN</name>
<dbReference type="InterPro" id="IPR036412">
    <property type="entry name" value="HAD-like_sf"/>
</dbReference>
<dbReference type="Gene3D" id="3.30.1240.10">
    <property type="match status" value="1"/>
</dbReference>
<protein>
    <submittedName>
        <fullName evidence="1">HAD family hydrolase</fullName>
        <ecNumber evidence="1">3.-.-.-</ecNumber>
        <ecNumber evidence="1">3.1.3.-</ecNumber>
    </submittedName>
</protein>
<sequence>MLVATDLDGTLVPDQSTVVPPYTAEVLRHADAAGIPIVFVTARPLRWMEPLWQYVGEHGLAIVSNGAITYDVHAHEVLTVTGLEPDHGLEVVDAISTAVPGAAFAIECVDGIRLDPAYVEPYPVPDGSPRGPLAEIWDRTAVKLLVRHPERADDAFREAVAHAVGDLATATWSGPGLVEISAAGVTKASALVGLCERLGVARDDVVAFGDMPNDIAMLSWAGTSYAMADGHASVRETADHVAPPCAEEGVAQVLAGLLTPVTRPRA</sequence>
<dbReference type="EC" id="3.1.3.-" evidence="1"/>
<organism evidence="1 2">
    <name type="scientific">Nocardioides ginsengisoli</name>
    <dbReference type="NCBI Taxonomy" id="363868"/>
    <lineage>
        <taxon>Bacteria</taxon>
        <taxon>Bacillati</taxon>
        <taxon>Actinomycetota</taxon>
        <taxon>Actinomycetes</taxon>
        <taxon>Propionibacteriales</taxon>
        <taxon>Nocardioidaceae</taxon>
        <taxon>Nocardioides</taxon>
    </lineage>
</organism>
<dbReference type="PANTHER" id="PTHR10000:SF8">
    <property type="entry name" value="HAD SUPERFAMILY HYDROLASE-LIKE, TYPE 3"/>
    <property type="match status" value="1"/>
</dbReference>
<dbReference type="RefSeq" id="WP_367921739.1">
    <property type="nucleotide sequence ID" value="NZ_BAABAC010000049.1"/>
</dbReference>
<keyword evidence="1" id="KW-0378">Hydrolase</keyword>
<gene>
    <name evidence="1" type="ORF">ACFQ3F_15765</name>
</gene>
<reference evidence="2" key="1">
    <citation type="journal article" date="2019" name="Int. J. Syst. Evol. Microbiol.">
        <title>The Global Catalogue of Microorganisms (GCM) 10K type strain sequencing project: providing services to taxonomists for standard genome sequencing and annotation.</title>
        <authorList>
            <consortium name="The Broad Institute Genomics Platform"/>
            <consortium name="The Broad Institute Genome Sequencing Center for Infectious Disease"/>
            <person name="Wu L."/>
            <person name="Ma J."/>
        </authorList>
    </citation>
    <scope>NUCLEOTIDE SEQUENCE [LARGE SCALE GENOMIC DNA]</scope>
    <source>
        <strain evidence="2">CCUG 52478</strain>
    </source>
</reference>
<evidence type="ECO:0000313" key="1">
    <source>
        <dbReference type="EMBL" id="MFD1249255.1"/>
    </source>
</evidence>
<dbReference type="Gene3D" id="3.40.50.1000">
    <property type="entry name" value="HAD superfamily/HAD-like"/>
    <property type="match status" value="1"/>
</dbReference>
<dbReference type="NCBIfam" id="TIGR01484">
    <property type="entry name" value="HAD-SF-IIB"/>
    <property type="match status" value="1"/>
</dbReference>
<dbReference type="Proteomes" id="UP001597229">
    <property type="component" value="Unassembled WGS sequence"/>
</dbReference>
<dbReference type="Pfam" id="PF08282">
    <property type="entry name" value="Hydrolase_3"/>
    <property type="match status" value="1"/>
</dbReference>
<keyword evidence="2" id="KW-1185">Reference proteome</keyword>
<dbReference type="EC" id="3.-.-.-" evidence="1"/>
<dbReference type="InterPro" id="IPR006379">
    <property type="entry name" value="HAD-SF_hydro_IIB"/>
</dbReference>
<dbReference type="SUPFAM" id="SSF56784">
    <property type="entry name" value="HAD-like"/>
    <property type="match status" value="1"/>
</dbReference>
<comment type="caution">
    <text evidence="1">The sequence shown here is derived from an EMBL/GenBank/DDBJ whole genome shotgun (WGS) entry which is preliminary data.</text>
</comment>
<dbReference type="EMBL" id="JBHTLX010000020">
    <property type="protein sequence ID" value="MFD1249255.1"/>
    <property type="molecule type" value="Genomic_DNA"/>
</dbReference>
<dbReference type="GO" id="GO:0016787">
    <property type="term" value="F:hydrolase activity"/>
    <property type="evidence" value="ECO:0007669"/>
    <property type="project" value="UniProtKB-KW"/>
</dbReference>
<evidence type="ECO:0000313" key="2">
    <source>
        <dbReference type="Proteomes" id="UP001597229"/>
    </source>
</evidence>
<dbReference type="PANTHER" id="PTHR10000">
    <property type="entry name" value="PHOSPHOSERINE PHOSPHATASE"/>
    <property type="match status" value="1"/>
</dbReference>